<dbReference type="Pfam" id="PF02225">
    <property type="entry name" value="PA"/>
    <property type="match status" value="1"/>
</dbReference>
<dbReference type="PANTHER" id="PTHR10404:SF46">
    <property type="entry name" value="VACUOLAR PROTEIN SORTING-ASSOCIATED PROTEIN 70"/>
    <property type="match status" value="1"/>
</dbReference>
<dbReference type="EMBL" id="MU001903">
    <property type="protein sequence ID" value="KAF2794100.1"/>
    <property type="molecule type" value="Genomic_DNA"/>
</dbReference>
<reference evidence="6" key="1">
    <citation type="journal article" date="2020" name="Stud. Mycol.">
        <title>101 Dothideomycetes genomes: a test case for predicting lifestyles and emergence of pathogens.</title>
        <authorList>
            <person name="Haridas S."/>
            <person name="Albert R."/>
            <person name="Binder M."/>
            <person name="Bloem J."/>
            <person name="Labutti K."/>
            <person name="Salamov A."/>
            <person name="Andreopoulos B."/>
            <person name="Baker S."/>
            <person name="Barry K."/>
            <person name="Bills G."/>
            <person name="Bluhm B."/>
            <person name="Cannon C."/>
            <person name="Castanera R."/>
            <person name="Culley D."/>
            <person name="Daum C."/>
            <person name="Ezra D."/>
            <person name="Gonzalez J."/>
            <person name="Henrissat B."/>
            <person name="Kuo A."/>
            <person name="Liang C."/>
            <person name="Lipzen A."/>
            <person name="Lutzoni F."/>
            <person name="Magnuson J."/>
            <person name="Mondo S."/>
            <person name="Nolan M."/>
            <person name="Ohm R."/>
            <person name="Pangilinan J."/>
            <person name="Park H.-J."/>
            <person name="Ramirez L."/>
            <person name="Alfaro M."/>
            <person name="Sun H."/>
            <person name="Tritt A."/>
            <person name="Yoshinaga Y."/>
            <person name="Zwiers L.-H."/>
            <person name="Turgeon B."/>
            <person name="Goodwin S."/>
            <person name="Spatafora J."/>
            <person name="Crous P."/>
            <person name="Grigoriev I."/>
        </authorList>
    </citation>
    <scope>NUCLEOTIDE SEQUENCE</scope>
    <source>
        <strain evidence="6">CBS 109.77</strain>
    </source>
</reference>
<feature type="domain" description="PA" evidence="3">
    <location>
        <begin position="166"/>
        <end position="229"/>
    </location>
</feature>
<dbReference type="FunFam" id="3.50.30.30:FF:000008">
    <property type="entry name" value="Glutamate carboxypeptidase 2"/>
    <property type="match status" value="1"/>
</dbReference>
<organism evidence="6 7">
    <name type="scientific">Melanomma pulvis-pyrius CBS 109.77</name>
    <dbReference type="NCBI Taxonomy" id="1314802"/>
    <lineage>
        <taxon>Eukaryota</taxon>
        <taxon>Fungi</taxon>
        <taxon>Dikarya</taxon>
        <taxon>Ascomycota</taxon>
        <taxon>Pezizomycotina</taxon>
        <taxon>Dothideomycetes</taxon>
        <taxon>Pleosporomycetidae</taxon>
        <taxon>Pleosporales</taxon>
        <taxon>Melanommataceae</taxon>
        <taxon>Melanomma</taxon>
    </lineage>
</organism>
<evidence type="ECO:0000313" key="6">
    <source>
        <dbReference type="EMBL" id="KAF2794100.1"/>
    </source>
</evidence>
<dbReference type="Proteomes" id="UP000799757">
    <property type="component" value="Unassembled WGS sequence"/>
</dbReference>
<feature type="compositionally biased region" description="Basic and acidic residues" evidence="2">
    <location>
        <begin position="262"/>
        <end position="271"/>
    </location>
</feature>
<proteinExistence type="inferred from homology"/>
<dbReference type="InterPro" id="IPR007484">
    <property type="entry name" value="Peptidase_M28"/>
</dbReference>
<name>A0A6A6XC01_9PLEO</name>
<feature type="domain" description="Transferrin receptor-like dimerisation" evidence="4">
    <location>
        <begin position="597"/>
        <end position="710"/>
    </location>
</feature>
<evidence type="ECO:0000256" key="2">
    <source>
        <dbReference type="SAM" id="MobiDB-lite"/>
    </source>
</evidence>
<dbReference type="CDD" id="cd08022">
    <property type="entry name" value="M28_PSMA_like"/>
    <property type="match status" value="1"/>
</dbReference>
<gene>
    <name evidence="6" type="ORF">K505DRAFT_374877</name>
</gene>
<dbReference type="SUPFAM" id="SSF53187">
    <property type="entry name" value="Zn-dependent exopeptidases"/>
    <property type="match status" value="1"/>
</dbReference>
<evidence type="ECO:0000259" key="4">
    <source>
        <dbReference type="Pfam" id="PF04253"/>
    </source>
</evidence>
<dbReference type="Pfam" id="PF04389">
    <property type="entry name" value="Peptidase_M28"/>
    <property type="match status" value="1"/>
</dbReference>
<dbReference type="Gene3D" id="3.50.30.30">
    <property type="match status" value="1"/>
</dbReference>
<dbReference type="InterPro" id="IPR007365">
    <property type="entry name" value="TFR-like_dimer_dom"/>
</dbReference>
<dbReference type="Gene3D" id="3.40.630.10">
    <property type="entry name" value="Zn peptidases"/>
    <property type="match status" value="1"/>
</dbReference>
<dbReference type="GO" id="GO:0004180">
    <property type="term" value="F:carboxypeptidase activity"/>
    <property type="evidence" value="ECO:0007669"/>
    <property type="project" value="TreeGrafter"/>
</dbReference>
<evidence type="ECO:0000259" key="3">
    <source>
        <dbReference type="Pfam" id="PF02225"/>
    </source>
</evidence>
<dbReference type="InterPro" id="IPR003137">
    <property type="entry name" value="PA_domain"/>
</dbReference>
<evidence type="ECO:0000256" key="1">
    <source>
        <dbReference type="ARBA" id="ARBA00005634"/>
    </source>
</evidence>
<dbReference type="CDD" id="cd02121">
    <property type="entry name" value="PA_GCPII_like"/>
    <property type="match status" value="1"/>
</dbReference>
<dbReference type="Gene3D" id="1.20.930.40">
    <property type="entry name" value="Transferrin receptor-like, dimerisation domain"/>
    <property type="match status" value="1"/>
</dbReference>
<dbReference type="SUPFAM" id="SSF52025">
    <property type="entry name" value="PA domain"/>
    <property type="match status" value="1"/>
</dbReference>
<protein>
    <submittedName>
        <fullName evidence="6">N-acetylated-alpha-linked acidic dipeptidase-like protein 2</fullName>
    </submittedName>
</protein>
<feature type="domain" description="Peptidase M28" evidence="5">
    <location>
        <begin position="345"/>
        <end position="533"/>
    </location>
</feature>
<dbReference type="Pfam" id="PF04253">
    <property type="entry name" value="TFR_dimer"/>
    <property type="match status" value="1"/>
</dbReference>
<accession>A0A6A6XC01</accession>
<dbReference type="AlphaFoldDB" id="A0A6A6XC01"/>
<feature type="region of interest" description="Disordered" evidence="2">
    <location>
        <begin position="252"/>
        <end position="275"/>
    </location>
</feature>
<dbReference type="InterPro" id="IPR039373">
    <property type="entry name" value="Peptidase_M28B"/>
</dbReference>
<dbReference type="FunFam" id="3.40.630.10:FF:000101">
    <property type="entry name" value="N-acetylated alpha-linked acidic dipeptidase like 1"/>
    <property type="match status" value="1"/>
</dbReference>
<dbReference type="OrthoDB" id="5841748at2759"/>
<keyword evidence="7" id="KW-1185">Reference proteome</keyword>
<dbReference type="PANTHER" id="PTHR10404">
    <property type="entry name" value="N-ACETYLATED-ALPHA-LINKED ACIDIC DIPEPTIDASE"/>
    <property type="match status" value="1"/>
</dbReference>
<dbReference type="SUPFAM" id="SSF47672">
    <property type="entry name" value="Transferrin receptor-like dimerisation domain"/>
    <property type="match status" value="1"/>
</dbReference>
<comment type="similarity">
    <text evidence="1">Belongs to the peptidase M28 family. M28B subfamily.</text>
</comment>
<dbReference type="InterPro" id="IPR036757">
    <property type="entry name" value="TFR-like_dimer_dom_sf"/>
</dbReference>
<evidence type="ECO:0000259" key="5">
    <source>
        <dbReference type="Pfam" id="PF04389"/>
    </source>
</evidence>
<evidence type="ECO:0000313" key="7">
    <source>
        <dbReference type="Proteomes" id="UP000799757"/>
    </source>
</evidence>
<sequence length="711" mass="77306">MRVILGLIAAIGAEACMRERTLQTHHHSHVKRQDANATFPPVLDANEQILLDSFDNTSISTWSYYYTHGDHIAGRNRTMAQWTADRWAEYGFSSRLDEYYVYLNYPVSHSLLLTYPNGSTFTPSLQEAILPEDETTGYPNRIPTFHGYSFSGNASAEYVYVGRGQQVDFNRLKALGVQLEGKIALAKYGGPFRGLKVKNAQEHGMIGAVIFSDPSDDGNITEAKGVVAYPNGPARNPTTVQRGSVQFLSIYPGDPTTPGYTSKEDSPRADKSNSVPHIPSLPISWVDAQPILEALNGFGTVGVEVNRTGWVGAIPGVNYSTGDGSGATLSLSNVMEDDITPIWDVIGIINGTNQDEVVLVGNHRDAWIVGGAADPNSGSAVLIELAKAFGKLSETGWKPTRTIVLCSWDAEEYGLVGSTEWVEEYIPWLKTAAVTYFNIDVAVSGPIPDIAATPDLHAISSSLMKKIVWPYRGTTNRTMYDVWTEEVGGEIGVLGSGSDYTSFLHRGIASIDMGAGGGPTDPIYHYHSNYDSYHWMATFGDPGFHTHKAIGQYLTLLLYHMVSDASLPLEPADYTSELKTYLAELNETIATANGTLELSELTSAIDVFKTSAEEFNTLRALAIDTNDTELLAVTNHKARDFSRGFTSQGGLPGREFFQNLIFAPGLDTGYAPVTLPGITESITFQNNFTLAQEFVGKTADAILVAAAILKT</sequence>
<dbReference type="InterPro" id="IPR046450">
    <property type="entry name" value="PA_dom_sf"/>
</dbReference>